<dbReference type="SUPFAM" id="SSF103196">
    <property type="entry name" value="Roadblock/LC7 domain"/>
    <property type="match status" value="1"/>
</dbReference>
<dbReference type="Gene3D" id="3.30.450.30">
    <property type="entry name" value="Dynein light chain 2a, cytoplasmic"/>
    <property type="match status" value="1"/>
</dbReference>
<dbReference type="EMBL" id="JADMLG010000003">
    <property type="protein sequence ID" value="MBH0776680.1"/>
    <property type="molecule type" value="Genomic_DNA"/>
</dbReference>
<keyword evidence="3" id="KW-1185">Reference proteome</keyword>
<evidence type="ECO:0000259" key="1">
    <source>
        <dbReference type="SMART" id="SM00960"/>
    </source>
</evidence>
<proteinExistence type="predicted"/>
<feature type="domain" description="Roadblock/LAMTOR2" evidence="1">
    <location>
        <begin position="14"/>
        <end position="104"/>
    </location>
</feature>
<reference evidence="2" key="1">
    <citation type="submission" date="2020-11" db="EMBL/GenBank/DDBJ databases">
        <title>Nocardia NEAU-351.nov., a novel actinomycete isolated from the cow dung.</title>
        <authorList>
            <person name="Zhang X."/>
        </authorList>
    </citation>
    <scope>NUCLEOTIDE SEQUENCE</scope>
    <source>
        <strain evidence="2">NEAU-351</strain>
    </source>
</reference>
<dbReference type="Proteomes" id="UP000655751">
    <property type="component" value="Unassembled WGS sequence"/>
</dbReference>
<comment type="caution">
    <text evidence="2">The sequence shown here is derived from an EMBL/GenBank/DDBJ whole genome shotgun (WGS) entry which is preliminary data.</text>
</comment>
<sequence length="145" mass="15591">MNDEAANPVRDTLDWLVDSLIERTPRSEHAVILSADGLPLARSRSLLREDAEHLSAMASAVHSLARGVGHRFGKGITRQIVIELDDGYLVVTEAGQGTCLALLATIDADLGLIAYEMNVMVGQVRDQLTAVPRTPSGALRVPLKP</sequence>
<dbReference type="PANTHER" id="PTHR36222">
    <property type="entry name" value="SERINE PROTEASE INHIBITOR RV3364C"/>
    <property type="match status" value="1"/>
</dbReference>
<dbReference type="AlphaFoldDB" id="A0A931IB86"/>
<protein>
    <submittedName>
        <fullName evidence="2">Roadblock/LC7 domain-containing protein</fullName>
    </submittedName>
</protein>
<evidence type="ECO:0000313" key="3">
    <source>
        <dbReference type="Proteomes" id="UP000655751"/>
    </source>
</evidence>
<name>A0A931IB86_9NOCA</name>
<accession>A0A931IB86</accession>
<dbReference type="RefSeq" id="WP_196149003.1">
    <property type="nucleotide sequence ID" value="NZ_JADMLG010000003.1"/>
</dbReference>
<dbReference type="InterPro" id="IPR004942">
    <property type="entry name" value="Roadblock/LAMTOR2_dom"/>
</dbReference>
<evidence type="ECO:0000313" key="2">
    <source>
        <dbReference type="EMBL" id="MBH0776680.1"/>
    </source>
</evidence>
<organism evidence="2 3">
    <name type="scientific">Nocardia bovistercoris</name>
    <dbReference type="NCBI Taxonomy" id="2785916"/>
    <lineage>
        <taxon>Bacteria</taxon>
        <taxon>Bacillati</taxon>
        <taxon>Actinomycetota</taxon>
        <taxon>Actinomycetes</taxon>
        <taxon>Mycobacteriales</taxon>
        <taxon>Nocardiaceae</taxon>
        <taxon>Nocardia</taxon>
    </lineage>
</organism>
<dbReference type="InterPro" id="IPR053141">
    <property type="entry name" value="Mycobact_SerProt_Inhib_Rv3364c"/>
</dbReference>
<dbReference type="SMART" id="SM00960">
    <property type="entry name" value="Robl_LC7"/>
    <property type="match status" value="1"/>
</dbReference>
<dbReference type="PANTHER" id="PTHR36222:SF1">
    <property type="entry name" value="SERINE PROTEASE INHIBITOR RV3364C"/>
    <property type="match status" value="1"/>
</dbReference>
<dbReference type="Pfam" id="PF03259">
    <property type="entry name" value="Robl_LC7"/>
    <property type="match status" value="1"/>
</dbReference>
<gene>
    <name evidence="2" type="ORF">IT779_10335</name>
</gene>